<evidence type="ECO:0000256" key="7">
    <source>
        <dbReference type="ARBA" id="ARBA00022795"/>
    </source>
</evidence>
<keyword evidence="4" id="KW-0813">Transport</keyword>
<comment type="similarity">
    <text evidence="2">Belongs to the FliJ family.</text>
</comment>
<evidence type="ECO:0000256" key="8">
    <source>
        <dbReference type="ARBA" id="ARBA00022927"/>
    </source>
</evidence>
<keyword evidence="10" id="KW-1006">Bacterial flagellum protein export</keyword>
<sequence>MKSFRFEQILRIKKQLEEIRKSELAKQNQILNGYIEKKLEFESKLSETKNQLKFIYNGVFSPDEARYYSRFMGSLRKKIDIQNQLIYYQQMKVEEKRKELVDSMIEKKKYERLKEKFMIGLANELKHMENKELDRIISYKIYKNLGDDGVRK</sequence>
<evidence type="ECO:0000256" key="6">
    <source>
        <dbReference type="ARBA" id="ARBA00022500"/>
    </source>
</evidence>
<dbReference type="Proteomes" id="UP001164909">
    <property type="component" value="Chromosome"/>
</dbReference>
<evidence type="ECO:0000256" key="3">
    <source>
        <dbReference type="ARBA" id="ARBA00020392"/>
    </source>
</evidence>
<dbReference type="EMBL" id="CP113865">
    <property type="protein sequence ID" value="WAM33450.1"/>
    <property type="molecule type" value="Genomic_DNA"/>
</dbReference>
<evidence type="ECO:0000313" key="12">
    <source>
        <dbReference type="Proteomes" id="UP001164909"/>
    </source>
</evidence>
<keyword evidence="5" id="KW-1003">Cell membrane</keyword>
<evidence type="ECO:0000256" key="9">
    <source>
        <dbReference type="ARBA" id="ARBA00023136"/>
    </source>
</evidence>
<keyword evidence="11" id="KW-0282">Flagellum</keyword>
<dbReference type="InterPro" id="IPR012823">
    <property type="entry name" value="Flagell_FliJ"/>
</dbReference>
<evidence type="ECO:0000313" key="11">
    <source>
        <dbReference type="EMBL" id="WAM33450.1"/>
    </source>
</evidence>
<dbReference type="InterPro" id="IPR053716">
    <property type="entry name" value="Flag_assembly_chemotaxis_eff"/>
</dbReference>
<evidence type="ECO:0000256" key="10">
    <source>
        <dbReference type="ARBA" id="ARBA00023225"/>
    </source>
</evidence>
<protein>
    <recommendedName>
        <fullName evidence="3">Flagellar FliJ protein</fullName>
    </recommendedName>
</protein>
<name>A0ABY7BNW3_9FIRM</name>
<evidence type="ECO:0000256" key="1">
    <source>
        <dbReference type="ARBA" id="ARBA00004413"/>
    </source>
</evidence>
<keyword evidence="7" id="KW-1005">Bacterial flagellum biogenesis</keyword>
<comment type="subcellular location">
    <subcellularLocation>
        <location evidence="1">Cell membrane</location>
        <topology evidence="1">Peripheral membrane protein</topology>
        <orientation evidence="1">Cytoplasmic side</orientation>
    </subcellularLocation>
</comment>
<evidence type="ECO:0000256" key="4">
    <source>
        <dbReference type="ARBA" id="ARBA00022448"/>
    </source>
</evidence>
<keyword evidence="8" id="KW-0653">Protein transport</keyword>
<keyword evidence="11" id="KW-0966">Cell projection</keyword>
<dbReference type="Gene3D" id="1.10.287.1700">
    <property type="match status" value="1"/>
</dbReference>
<keyword evidence="9" id="KW-0472">Membrane</keyword>
<keyword evidence="11" id="KW-0969">Cilium</keyword>
<dbReference type="RefSeq" id="WP_045168991.1">
    <property type="nucleotide sequence ID" value="NZ_CP113865.1"/>
</dbReference>
<proteinExistence type="inferred from homology"/>
<evidence type="ECO:0000256" key="2">
    <source>
        <dbReference type="ARBA" id="ARBA00010004"/>
    </source>
</evidence>
<evidence type="ECO:0000256" key="5">
    <source>
        <dbReference type="ARBA" id="ARBA00022475"/>
    </source>
</evidence>
<organism evidence="11 12">
    <name type="scientific">Caldicellulosiruptor morganii</name>
    <dbReference type="NCBI Taxonomy" id="1387555"/>
    <lineage>
        <taxon>Bacteria</taxon>
        <taxon>Bacillati</taxon>
        <taxon>Bacillota</taxon>
        <taxon>Bacillota incertae sedis</taxon>
        <taxon>Caldicellulosiruptorales</taxon>
        <taxon>Caldicellulosiruptoraceae</taxon>
        <taxon>Caldicellulosiruptor</taxon>
    </lineage>
</organism>
<gene>
    <name evidence="11" type="ORF">OTK00_001950</name>
</gene>
<dbReference type="Pfam" id="PF02050">
    <property type="entry name" value="FliJ"/>
    <property type="match status" value="1"/>
</dbReference>
<keyword evidence="12" id="KW-1185">Reference proteome</keyword>
<keyword evidence="6" id="KW-0145">Chemotaxis</keyword>
<accession>A0ABY7BNW3</accession>
<reference evidence="11" key="1">
    <citation type="submission" date="2022-12" db="EMBL/GenBank/DDBJ databases">
        <authorList>
            <person name="Bing R.G."/>
            <person name="Willard D.J."/>
            <person name="Manesh M.J.H."/>
            <person name="Laemthong T."/>
            <person name="Crosby J.R."/>
            <person name="Kelly R.M."/>
        </authorList>
    </citation>
    <scope>NUCLEOTIDE SEQUENCE</scope>
    <source>
        <strain evidence="11">DSM 8990</strain>
    </source>
</reference>